<dbReference type="GO" id="GO:0015658">
    <property type="term" value="F:branched-chain amino acid transmembrane transporter activity"/>
    <property type="evidence" value="ECO:0007669"/>
    <property type="project" value="TreeGrafter"/>
</dbReference>
<evidence type="ECO:0000256" key="4">
    <source>
        <dbReference type="ARBA" id="ARBA00022840"/>
    </source>
</evidence>
<dbReference type="InterPro" id="IPR027417">
    <property type="entry name" value="P-loop_NTPase"/>
</dbReference>
<dbReference type="GO" id="GO:0015807">
    <property type="term" value="P:L-amino acid transport"/>
    <property type="evidence" value="ECO:0007669"/>
    <property type="project" value="TreeGrafter"/>
</dbReference>
<keyword evidence="3" id="KW-0547">Nucleotide-binding</keyword>
<gene>
    <name evidence="7" type="primary">livF</name>
    <name evidence="7" type="ORF">CWS72_16140</name>
</gene>
<dbReference type="RefSeq" id="WP_101251652.1">
    <property type="nucleotide sequence ID" value="NZ_PIUM01000019.1"/>
</dbReference>
<keyword evidence="5" id="KW-0029">Amino-acid transport</keyword>
<dbReference type="PANTHER" id="PTHR43820:SF4">
    <property type="entry name" value="HIGH-AFFINITY BRANCHED-CHAIN AMINO ACID TRANSPORT ATP-BINDING PROTEIN LIVF"/>
    <property type="match status" value="1"/>
</dbReference>
<evidence type="ECO:0000256" key="3">
    <source>
        <dbReference type="ARBA" id="ARBA00022741"/>
    </source>
</evidence>
<comment type="caution">
    <text evidence="7">The sequence shown here is derived from an EMBL/GenBank/DDBJ whole genome shotgun (WGS) entry which is preliminary data.</text>
</comment>
<dbReference type="PANTHER" id="PTHR43820">
    <property type="entry name" value="HIGH-AFFINITY BRANCHED-CHAIN AMINO ACID TRANSPORT ATP-BINDING PROTEIN LIVF"/>
    <property type="match status" value="1"/>
</dbReference>
<evidence type="ECO:0000259" key="6">
    <source>
        <dbReference type="PROSITE" id="PS50893"/>
    </source>
</evidence>
<evidence type="ECO:0000313" key="7">
    <source>
        <dbReference type="EMBL" id="PKU23590.1"/>
    </source>
</evidence>
<dbReference type="OrthoDB" id="9775250at2"/>
<evidence type="ECO:0000256" key="1">
    <source>
        <dbReference type="ARBA" id="ARBA00005417"/>
    </source>
</evidence>
<dbReference type="InterPro" id="IPR003439">
    <property type="entry name" value="ABC_transporter-like_ATP-bd"/>
</dbReference>
<name>A0A2N3PT57_9PROT</name>
<dbReference type="InterPro" id="IPR017871">
    <property type="entry name" value="ABC_transporter-like_CS"/>
</dbReference>
<dbReference type="AlphaFoldDB" id="A0A2N3PT57"/>
<feature type="domain" description="ABC transporter" evidence="6">
    <location>
        <begin position="2"/>
        <end position="234"/>
    </location>
</feature>
<dbReference type="Pfam" id="PF00005">
    <property type="entry name" value="ABC_tran"/>
    <property type="match status" value="1"/>
</dbReference>
<dbReference type="GO" id="GO:0005524">
    <property type="term" value="F:ATP binding"/>
    <property type="evidence" value="ECO:0007669"/>
    <property type="project" value="UniProtKB-KW"/>
</dbReference>
<dbReference type="GO" id="GO:0016887">
    <property type="term" value="F:ATP hydrolysis activity"/>
    <property type="evidence" value="ECO:0007669"/>
    <property type="project" value="InterPro"/>
</dbReference>
<accession>A0A2N3PT57</accession>
<evidence type="ECO:0000313" key="8">
    <source>
        <dbReference type="Proteomes" id="UP000233293"/>
    </source>
</evidence>
<dbReference type="PROSITE" id="PS50893">
    <property type="entry name" value="ABC_TRANSPORTER_2"/>
    <property type="match status" value="1"/>
</dbReference>
<dbReference type="EMBL" id="PIUM01000019">
    <property type="protein sequence ID" value="PKU23590.1"/>
    <property type="molecule type" value="Genomic_DNA"/>
</dbReference>
<sequence>MLEVSNIRVSYRRVPALQGVSFSLKEGEVVSIVGGNGNGKSTTLRAIAGLNPLDEGTITFKGRDLAGMPAHERVRQGLVLVPEGRRLFPRLSVEQNLRLGAFTRDKQADIRDGLDFAYQTFPVLSERRRQQAGTLSGGEQQMLAICRGLMSKPELLMLDEPSWGVAPKLVTRILETIRDIAKRGITILLVEQNVHRALEIADRAYVIQTGRIVMEGSGKELLANDQIRQAYLGI</sequence>
<proteinExistence type="inferred from homology"/>
<evidence type="ECO:0000256" key="2">
    <source>
        <dbReference type="ARBA" id="ARBA00022448"/>
    </source>
</evidence>
<dbReference type="Proteomes" id="UP000233293">
    <property type="component" value="Unassembled WGS sequence"/>
</dbReference>
<protein>
    <submittedName>
        <fullName evidence="7">Branched-chain amino acid ABC transporter ATP-binding protein</fullName>
    </submittedName>
</protein>
<comment type="similarity">
    <text evidence="1">Belongs to the ABC transporter superfamily.</text>
</comment>
<organism evidence="7 8">
    <name type="scientific">Telmatospirillum siberiense</name>
    <dbReference type="NCBI Taxonomy" id="382514"/>
    <lineage>
        <taxon>Bacteria</taxon>
        <taxon>Pseudomonadati</taxon>
        <taxon>Pseudomonadota</taxon>
        <taxon>Alphaproteobacteria</taxon>
        <taxon>Rhodospirillales</taxon>
        <taxon>Rhodospirillaceae</taxon>
        <taxon>Telmatospirillum</taxon>
    </lineage>
</organism>
<dbReference type="InterPro" id="IPR052156">
    <property type="entry name" value="BCAA_Transport_ATP-bd_LivF"/>
</dbReference>
<reference evidence="8" key="1">
    <citation type="submission" date="2017-12" db="EMBL/GenBank/DDBJ databases">
        <title>Draft genome sequence of Telmatospirillum siberiense 26-4b1T, an acidotolerant peatland alphaproteobacterium potentially involved in sulfur cycling.</title>
        <authorList>
            <person name="Hausmann B."/>
            <person name="Pjevac P."/>
            <person name="Schreck K."/>
            <person name="Herbold C.W."/>
            <person name="Daims H."/>
            <person name="Wagner M."/>
            <person name="Pester M."/>
            <person name="Loy A."/>
        </authorList>
    </citation>
    <scope>NUCLEOTIDE SEQUENCE [LARGE SCALE GENOMIC DNA]</scope>
    <source>
        <strain evidence="8">26-4b1</strain>
    </source>
</reference>
<evidence type="ECO:0000256" key="5">
    <source>
        <dbReference type="ARBA" id="ARBA00022970"/>
    </source>
</evidence>
<dbReference type="Gene3D" id="3.40.50.300">
    <property type="entry name" value="P-loop containing nucleotide triphosphate hydrolases"/>
    <property type="match status" value="1"/>
</dbReference>
<dbReference type="CDD" id="cd03224">
    <property type="entry name" value="ABC_TM1139_LivF_branched"/>
    <property type="match status" value="1"/>
</dbReference>
<keyword evidence="8" id="KW-1185">Reference proteome</keyword>
<keyword evidence="4 7" id="KW-0067">ATP-binding</keyword>
<dbReference type="PROSITE" id="PS00211">
    <property type="entry name" value="ABC_TRANSPORTER_1"/>
    <property type="match status" value="1"/>
</dbReference>
<dbReference type="SUPFAM" id="SSF52540">
    <property type="entry name" value="P-loop containing nucleoside triphosphate hydrolases"/>
    <property type="match status" value="1"/>
</dbReference>
<keyword evidence="2" id="KW-0813">Transport</keyword>